<feature type="compositionally biased region" description="Basic and acidic residues" evidence="5">
    <location>
        <begin position="158"/>
        <end position="167"/>
    </location>
</feature>
<proteinExistence type="predicted"/>
<comment type="caution">
    <text evidence="6">The sequence shown here is derived from an EMBL/GenBank/DDBJ whole genome shotgun (WGS) entry which is preliminary data.</text>
</comment>
<keyword evidence="7" id="KW-1185">Reference proteome</keyword>
<dbReference type="GO" id="GO:0048167">
    <property type="term" value="P:regulation of synaptic plasticity"/>
    <property type="evidence" value="ECO:0007669"/>
    <property type="project" value="TreeGrafter"/>
</dbReference>
<feature type="coiled-coil region" evidence="4">
    <location>
        <begin position="275"/>
        <end position="381"/>
    </location>
</feature>
<dbReference type="EMBL" id="VZTN01024675">
    <property type="protein sequence ID" value="NXS85808.1"/>
    <property type="molecule type" value="Genomic_DNA"/>
</dbReference>
<feature type="non-terminal residue" evidence="6">
    <location>
        <position position="1"/>
    </location>
</feature>
<dbReference type="GO" id="GO:0043197">
    <property type="term" value="C:dendritic spine"/>
    <property type="evidence" value="ECO:0007669"/>
    <property type="project" value="TreeGrafter"/>
</dbReference>
<dbReference type="OrthoDB" id="10030037at2759"/>
<gene>
    <name evidence="6" type="primary">N4bp3a_1</name>
    <name evidence="6" type="ORF">ERPZAN_R08998</name>
</gene>
<feature type="coiled-coil region" evidence="4">
    <location>
        <begin position="424"/>
        <end position="542"/>
    </location>
</feature>
<comment type="subcellular location">
    <subcellularLocation>
        <location evidence="1">Cytoplasm</location>
    </subcellularLocation>
</comment>
<protein>
    <submittedName>
        <fullName evidence="6">N4B3A protein</fullName>
    </submittedName>
</protein>
<reference evidence="6 7" key="1">
    <citation type="submission" date="2019-09" db="EMBL/GenBank/DDBJ databases">
        <title>Bird 10,000 Genomes (B10K) Project - Family phase.</title>
        <authorList>
            <person name="Zhang G."/>
        </authorList>
    </citation>
    <scope>NUCLEOTIDE SEQUENCE [LARGE SCALE GENOMIC DNA]</scope>
    <source>
        <strain evidence="6">B10K-DU-002-58</strain>
        <tissue evidence="6">Muscle</tissue>
    </source>
</reference>
<evidence type="ECO:0000313" key="7">
    <source>
        <dbReference type="Proteomes" id="UP000545329"/>
    </source>
</evidence>
<dbReference type="Proteomes" id="UP000545329">
    <property type="component" value="Unassembled WGS sequence"/>
</dbReference>
<evidence type="ECO:0000313" key="6">
    <source>
        <dbReference type="EMBL" id="NXS85808.1"/>
    </source>
</evidence>
<accession>A0A7L2XVN9</accession>
<name>A0A7L2XVN9_9PASS</name>
<evidence type="ECO:0000256" key="1">
    <source>
        <dbReference type="ARBA" id="ARBA00004496"/>
    </source>
</evidence>
<dbReference type="GO" id="GO:0048814">
    <property type="term" value="P:regulation of dendrite morphogenesis"/>
    <property type="evidence" value="ECO:0007669"/>
    <property type="project" value="TreeGrafter"/>
</dbReference>
<dbReference type="Pfam" id="PF06818">
    <property type="entry name" value="Fez1"/>
    <property type="match status" value="1"/>
</dbReference>
<keyword evidence="2" id="KW-0963">Cytoplasm</keyword>
<feature type="compositionally biased region" description="Low complexity" evidence="5">
    <location>
        <begin position="183"/>
        <end position="195"/>
    </location>
</feature>
<dbReference type="AlphaFoldDB" id="A0A7L2XVN9"/>
<dbReference type="InterPro" id="IPR045329">
    <property type="entry name" value="LZTS"/>
</dbReference>
<feature type="region of interest" description="Disordered" evidence="5">
    <location>
        <begin position="97"/>
        <end position="197"/>
    </location>
</feature>
<sequence length="614" mass="69134">SSMGSVSSLISGHSFHSKHCRASQYKLRKSSHLKKLNRYSDGLLRFGFSQDSGHKSGSKSSKNEDFFYIKVSQKSHGSHRPDYPALAGAELGVPAGTSGLDFGTPTPQKLMPFPSQLEVGGEKPLPRPTAFKPVLPRSGAILHSSPESGGPLSQQLHPPEKAKEQELRPLPCSGGLSDSGRNSMSSLPTHSTSSSYQLEPLVTPMGPISRFGGSAHNILQCAIIQDSNMMSLKAMSFSDGGNKILNPGKAPHHRHPAAEKTTCVRSPISTDESTIQELEQKLLEREGELQELQSSFEEKEISSCQAYEEKQRRCKEELEGLKQKCNSKLKQTSQKTQRTQQVLHLQVFQLQQDKQQLREELEKLMKEQNLLETKLRSYEKEKTSFAPALEETQWEVCQKSGEISLLKQQLKESQTELTTKTTEILSLKAQLKEVRLKMEGLEMKTQELEVSLRTKAMELEVCENELQRKKNESELLREKVNLLEQEILELRSELAVLREQLSEACEGPRPAGDDAQALQGQLERLRAELKAERDNNEQMSCGFQQERQTWKEEKEKVIQYQKQLQQSYLHMYKRNQSLEKMLQQLAAGADGKEPIELDIPGADVPYEDIIATEI</sequence>
<keyword evidence="3 4" id="KW-0175">Coiled coil</keyword>
<evidence type="ECO:0000256" key="2">
    <source>
        <dbReference type="ARBA" id="ARBA00022490"/>
    </source>
</evidence>
<feature type="compositionally biased region" description="Polar residues" evidence="5">
    <location>
        <begin position="145"/>
        <end position="156"/>
    </location>
</feature>
<dbReference type="GO" id="GO:0005737">
    <property type="term" value="C:cytoplasm"/>
    <property type="evidence" value="ECO:0007669"/>
    <property type="project" value="UniProtKB-SubCell"/>
</dbReference>
<evidence type="ECO:0000256" key="5">
    <source>
        <dbReference type="SAM" id="MobiDB-lite"/>
    </source>
</evidence>
<evidence type="ECO:0000256" key="4">
    <source>
        <dbReference type="SAM" id="Coils"/>
    </source>
</evidence>
<dbReference type="PANTHER" id="PTHR19354">
    <property type="entry name" value="ZIPPER PUTATIVE TUMOR SUPPRESSOR 2 HOMOLOG-LIKE PROTEIN-RELATED"/>
    <property type="match status" value="1"/>
</dbReference>
<evidence type="ECO:0000256" key="3">
    <source>
        <dbReference type="ARBA" id="ARBA00023054"/>
    </source>
</evidence>
<feature type="non-terminal residue" evidence="6">
    <location>
        <position position="614"/>
    </location>
</feature>
<dbReference type="PANTHER" id="PTHR19354:SF5">
    <property type="entry name" value="ZIPPER PUTATIVE TUMOR SUPPRESSOR 1-RELATED"/>
    <property type="match status" value="1"/>
</dbReference>
<feature type="region of interest" description="Disordered" evidence="5">
    <location>
        <begin position="248"/>
        <end position="270"/>
    </location>
</feature>
<organism evidence="6 7">
    <name type="scientific">Erpornis zantholeuca</name>
    <dbReference type="NCBI Taxonomy" id="1112836"/>
    <lineage>
        <taxon>Eukaryota</taxon>
        <taxon>Metazoa</taxon>
        <taxon>Chordata</taxon>
        <taxon>Craniata</taxon>
        <taxon>Vertebrata</taxon>
        <taxon>Euteleostomi</taxon>
        <taxon>Archelosauria</taxon>
        <taxon>Archosauria</taxon>
        <taxon>Dinosauria</taxon>
        <taxon>Saurischia</taxon>
        <taxon>Theropoda</taxon>
        <taxon>Coelurosauria</taxon>
        <taxon>Aves</taxon>
        <taxon>Neognathae</taxon>
        <taxon>Neoaves</taxon>
        <taxon>Telluraves</taxon>
        <taxon>Australaves</taxon>
        <taxon>Passeriformes</taxon>
        <taxon>Sylvioidea</taxon>
        <taxon>Timaliidae</taxon>
        <taxon>Erpornis</taxon>
    </lineage>
</organism>